<dbReference type="SUPFAM" id="SSF53328">
    <property type="entry name" value="Formyltransferase"/>
    <property type="match status" value="1"/>
</dbReference>
<protein>
    <recommendedName>
        <fullName evidence="6">Phosphoribosylglycinamide formyltransferase</fullName>
        <ecNumber evidence="6">2.1.2.2</ecNumber>
    </recommendedName>
    <alternativeName>
        <fullName evidence="6">5'-phosphoribosylglycinamide transformylase</fullName>
    </alternativeName>
    <alternativeName>
        <fullName evidence="6">GAR transformylase</fullName>
        <shortName evidence="6">GART</shortName>
    </alternativeName>
</protein>
<comment type="pathway">
    <text evidence="1 6">Purine metabolism; IMP biosynthesis via de novo pathway; N(2)-formyl-N(1)-(5-phospho-D-ribosyl)glycinamide from N(1)-(5-phospho-D-ribosyl)glycinamide (10-formyl THF route): step 1/1.</text>
</comment>
<comment type="caution">
    <text evidence="8">The sequence shown here is derived from an EMBL/GenBank/DDBJ whole genome shotgun (WGS) entry which is preliminary data.</text>
</comment>
<comment type="catalytic activity">
    <reaction evidence="5 6">
        <text>N(1)-(5-phospho-beta-D-ribosyl)glycinamide + (6R)-10-formyltetrahydrofolate = N(2)-formyl-N(1)-(5-phospho-beta-D-ribosyl)glycinamide + (6S)-5,6,7,8-tetrahydrofolate + H(+)</text>
        <dbReference type="Rhea" id="RHEA:15053"/>
        <dbReference type="ChEBI" id="CHEBI:15378"/>
        <dbReference type="ChEBI" id="CHEBI:57453"/>
        <dbReference type="ChEBI" id="CHEBI:143788"/>
        <dbReference type="ChEBI" id="CHEBI:147286"/>
        <dbReference type="ChEBI" id="CHEBI:195366"/>
        <dbReference type="EC" id="2.1.2.2"/>
    </reaction>
</comment>
<feature type="binding site" evidence="6">
    <location>
        <begin position="12"/>
        <end position="14"/>
    </location>
    <ligand>
        <name>N(1)-(5-phospho-beta-D-ribosyl)glycinamide</name>
        <dbReference type="ChEBI" id="CHEBI:143788"/>
    </ligand>
</feature>
<dbReference type="PROSITE" id="PS00373">
    <property type="entry name" value="GART"/>
    <property type="match status" value="1"/>
</dbReference>
<dbReference type="RefSeq" id="WP_022444105.1">
    <property type="nucleotide sequence ID" value="NZ_BGZJ01000001.1"/>
</dbReference>
<dbReference type="GO" id="GO:0006189">
    <property type="term" value="P:'de novo' IMP biosynthetic process"/>
    <property type="evidence" value="ECO:0007669"/>
    <property type="project" value="UniProtKB-UniRule"/>
</dbReference>
<sequence length="218" mass="23830">MKNIVILISGRGSNFEAILEASRAEQWESAVPARIAAVISNRPLAKGLETARREGIDAIAVDHTLYPDRESFEEELGRVVDRYNPDLIVLAGFMRILTEKFVKPREGRILNIHPALLPLFKGLNTHERALEAGVRVHGSTVHFVSAALDGGAIIGQAVVPVLPSDTPDTLAARGLKLEHVIYPKVCRAVLEDRVKLVDGKAVMDDETARSLAVFSNEL</sequence>
<dbReference type="Proteomes" id="UP000266091">
    <property type="component" value="Unassembled WGS sequence"/>
</dbReference>
<accession>A0A388SDZ6</accession>
<evidence type="ECO:0000256" key="5">
    <source>
        <dbReference type="ARBA" id="ARBA00047664"/>
    </source>
</evidence>
<gene>
    <name evidence="6 8" type="primary">purN</name>
    <name evidence="8" type="ORF">MESMUL_10140</name>
</gene>
<dbReference type="Gene3D" id="3.40.50.170">
    <property type="entry name" value="Formyl transferase, N-terminal domain"/>
    <property type="match status" value="1"/>
</dbReference>
<dbReference type="GO" id="GO:0005829">
    <property type="term" value="C:cytosol"/>
    <property type="evidence" value="ECO:0007669"/>
    <property type="project" value="TreeGrafter"/>
</dbReference>
<dbReference type="InterPro" id="IPR036477">
    <property type="entry name" value="Formyl_transf_N_sf"/>
</dbReference>
<comment type="function">
    <text evidence="6">Catalyzes the transfer of a formyl group from 10-formyltetrahydrofolate to 5-phospho-ribosyl-glycinamide (GAR), producing 5-phospho-ribosyl-N-formylglycinamide (FGAR) and tetrahydrofolate.</text>
</comment>
<dbReference type="InterPro" id="IPR004607">
    <property type="entry name" value="GART"/>
</dbReference>
<dbReference type="PANTHER" id="PTHR43369">
    <property type="entry name" value="PHOSPHORIBOSYLGLYCINAMIDE FORMYLTRANSFERASE"/>
    <property type="match status" value="1"/>
</dbReference>
<dbReference type="AlphaFoldDB" id="A0A388SDZ6"/>
<feature type="binding site" evidence="6">
    <location>
        <begin position="94"/>
        <end position="97"/>
    </location>
    <ligand>
        <name>(6R)-10-formyltetrahydrofolate</name>
        <dbReference type="ChEBI" id="CHEBI:195366"/>
    </ligand>
</feature>
<dbReference type="GO" id="GO:0004644">
    <property type="term" value="F:phosphoribosylglycinamide formyltransferase activity"/>
    <property type="evidence" value="ECO:0007669"/>
    <property type="project" value="UniProtKB-UniRule"/>
</dbReference>
<feature type="site" description="Raises pKa of active site His" evidence="6">
    <location>
        <position position="149"/>
    </location>
</feature>
<dbReference type="UniPathway" id="UPA00074">
    <property type="reaction ID" value="UER00126"/>
</dbReference>
<feature type="binding site" evidence="6">
    <location>
        <position position="111"/>
    </location>
    <ligand>
        <name>(6R)-10-formyltetrahydrofolate</name>
        <dbReference type="ChEBI" id="CHEBI:195366"/>
    </ligand>
</feature>
<dbReference type="EMBL" id="BGZJ01000001">
    <property type="protein sequence ID" value="GBO93660.1"/>
    <property type="molecule type" value="Genomic_DNA"/>
</dbReference>
<evidence type="ECO:0000256" key="6">
    <source>
        <dbReference type="HAMAP-Rule" id="MF_01930"/>
    </source>
</evidence>
<evidence type="ECO:0000313" key="9">
    <source>
        <dbReference type="Proteomes" id="UP000266091"/>
    </source>
</evidence>
<keyword evidence="2 6" id="KW-0808">Transferase</keyword>
<name>A0A388SDZ6_9BURK</name>
<evidence type="ECO:0000259" key="7">
    <source>
        <dbReference type="Pfam" id="PF00551"/>
    </source>
</evidence>
<dbReference type="CDD" id="cd08645">
    <property type="entry name" value="FMT_core_GART"/>
    <property type="match status" value="1"/>
</dbReference>
<accession>A0A401LHA7</accession>
<organism evidence="8 9">
    <name type="scientific">Mesosutterella multiformis</name>
    <dbReference type="NCBI Taxonomy" id="2259133"/>
    <lineage>
        <taxon>Bacteria</taxon>
        <taxon>Pseudomonadati</taxon>
        <taxon>Pseudomonadota</taxon>
        <taxon>Betaproteobacteria</taxon>
        <taxon>Burkholderiales</taxon>
        <taxon>Sutterellaceae</taxon>
        <taxon>Mesosutterella</taxon>
    </lineage>
</organism>
<dbReference type="NCBIfam" id="TIGR00639">
    <property type="entry name" value="PurN"/>
    <property type="match status" value="1"/>
</dbReference>
<comment type="similarity">
    <text evidence="4 6">Belongs to the GART family.</text>
</comment>
<evidence type="ECO:0000256" key="2">
    <source>
        <dbReference type="ARBA" id="ARBA00022679"/>
    </source>
</evidence>
<feature type="binding site" evidence="6">
    <location>
        <position position="69"/>
    </location>
    <ligand>
        <name>(6R)-10-formyltetrahydrofolate</name>
        <dbReference type="ChEBI" id="CHEBI:195366"/>
    </ligand>
</feature>
<evidence type="ECO:0000256" key="3">
    <source>
        <dbReference type="ARBA" id="ARBA00022755"/>
    </source>
</evidence>
<dbReference type="InterPro" id="IPR002376">
    <property type="entry name" value="Formyl_transf_N"/>
</dbReference>
<proteinExistence type="inferred from homology"/>
<dbReference type="HAMAP" id="MF_01930">
    <property type="entry name" value="PurN"/>
    <property type="match status" value="1"/>
</dbReference>
<dbReference type="InterPro" id="IPR001555">
    <property type="entry name" value="GART_AS"/>
</dbReference>
<feature type="active site" description="Proton donor" evidence="6">
    <location>
        <position position="113"/>
    </location>
</feature>
<dbReference type="Pfam" id="PF00551">
    <property type="entry name" value="Formyl_trans_N"/>
    <property type="match status" value="1"/>
</dbReference>
<evidence type="ECO:0000256" key="1">
    <source>
        <dbReference type="ARBA" id="ARBA00005054"/>
    </source>
</evidence>
<evidence type="ECO:0000313" key="8">
    <source>
        <dbReference type="EMBL" id="GBO93660.1"/>
    </source>
</evidence>
<keyword evidence="3 6" id="KW-0658">Purine biosynthesis</keyword>
<dbReference type="EC" id="2.1.2.2" evidence="6"/>
<evidence type="ECO:0000256" key="4">
    <source>
        <dbReference type="ARBA" id="ARBA00038440"/>
    </source>
</evidence>
<reference evidence="8 9" key="1">
    <citation type="journal article" date="2018" name="Int. J. Syst. Evol. Microbiol.">
        <title>Mesosutterella multiformis gen. nov., sp. nov., a member of the family Sutterellaceae and Sutterella megalosphaeroides sp. nov., isolated from human faeces.</title>
        <authorList>
            <person name="Sakamoto M."/>
            <person name="Ikeyama N."/>
            <person name="Kunihiro T."/>
            <person name="Iino T."/>
            <person name="Yuki M."/>
            <person name="Ohkuma M."/>
        </authorList>
    </citation>
    <scope>NUCLEOTIDE SEQUENCE [LARGE SCALE GENOMIC DNA]</scope>
    <source>
        <strain evidence="8 9">4NBBH2</strain>
    </source>
</reference>
<dbReference type="OrthoDB" id="9806170at2"/>
<dbReference type="PANTHER" id="PTHR43369:SF2">
    <property type="entry name" value="PHOSPHORIBOSYLGLYCINAMIDE FORMYLTRANSFERASE"/>
    <property type="match status" value="1"/>
</dbReference>
<feature type="domain" description="Formyl transferase N-terminal" evidence="7">
    <location>
        <begin position="2"/>
        <end position="185"/>
    </location>
</feature>
<keyword evidence="9" id="KW-1185">Reference proteome</keyword>